<evidence type="ECO:0000256" key="7">
    <source>
        <dbReference type="SAM" id="Phobius"/>
    </source>
</evidence>
<feature type="transmembrane region" description="Helical" evidence="7">
    <location>
        <begin position="114"/>
        <end position="131"/>
    </location>
</feature>
<dbReference type="GO" id="GO:0000271">
    <property type="term" value="P:polysaccharide biosynthetic process"/>
    <property type="evidence" value="ECO:0007669"/>
    <property type="project" value="InterPro"/>
</dbReference>
<keyword evidence="3 7" id="KW-0812">Transmembrane</keyword>
<comment type="subcellular location">
    <subcellularLocation>
        <location evidence="1">Membrane</location>
        <topology evidence="1">Multi-pass membrane protein</topology>
    </subcellularLocation>
</comment>
<feature type="domain" description="GtrA/DPMS transmembrane" evidence="8">
    <location>
        <begin position="10"/>
        <end position="137"/>
    </location>
</feature>
<organism evidence="9 10">
    <name type="scientific">Schumannella luteola</name>
    <dbReference type="NCBI Taxonomy" id="472059"/>
    <lineage>
        <taxon>Bacteria</taxon>
        <taxon>Bacillati</taxon>
        <taxon>Actinomycetota</taxon>
        <taxon>Actinomycetes</taxon>
        <taxon>Micrococcales</taxon>
        <taxon>Microbacteriaceae</taxon>
        <taxon>Schumannella</taxon>
    </lineage>
</organism>
<feature type="region of interest" description="Disordered" evidence="6">
    <location>
        <begin position="161"/>
        <end position="198"/>
    </location>
</feature>
<sequence length="198" mass="21156">MRRLISQLLRFGVVGGVGFVIDVGLFNLLSATVLHPANLHEGPLIAKTISTTVAIVANWIGNRFWTFREHRGPRIWREGLQFGVVSVGGLLIGLGCLWISRYALGFDNVVADNIAGNVVGLALGTVFRFWLYRVWVFAPHTPVEAAEDAMHDADAAIAAPLSPAAASSPDASPARRRVGRVRRSAAASAPAASAPRPD</sequence>
<dbReference type="InterPro" id="IPR007267">
    <property type="entry name" value="GtrA_DPMS_TM"/>
</dbReference>
<accession>A0A852YC02</accession>
<evidence type="ECO:0000256" key="5">
    <source>
        <dbReference type="ARBA" id="ARBA00023136"/>
    </source>
</evidence>
<comment type="similarity">
    <text evidence="2">Belongs to the GtrA family.</text>
</comment>
<keyword evidence="10" id="KW-1185">Reference proteome</keyword>
<reference evidence="9 10" key="1">
    <citation type="submission" date="2020-07" db="EMBL/GenBank/DDBJ databases">
        <title>Sequencing the genomes of 1000 actinobacteria strains.</title>
        <authorList>
            <person name="Klenk H.-P."/>
        </authorList>
    </citation>
    <scope>NUCLEOTIDE SEQUENCE [LARGE SCALE GENOMIC DNA]</scope>
    <source>
        <strain evidence="9 10">DSM 23141</strain>
    </source>
</reference>
<feature type="transmembrane region" description="Helical" evidence="7">
    <location>
        <begin position="12"/>
        <end position="32"/>
    </location>
</feature>
<evidence type="ECO:0000256" key="2">
    <source>
        <dbReference type="ARBA" id="ARBA00009399"/>
    </source>
</evidence>
<dbReference type="GO" id="GO:0005886">
    <property type="term" value="C:plasma membrane"/>
    <property type="evidence" value="ECO:0007669"/>
    <property type="project" value="TreeGrafter"/>
</dbReference>
<dbReference type="RefSeq" id="WP_179566418.1">
    <property type="nucleotide sequence ID" value="NZ_JACBZY010000001.1"/>
</dbReference>
<evidence type="ECO:0000256" key="1">
    <source>
        <dbReference type="ARBA" id="ARBA00004141"/>
    </source>
</evidence>
<evidence type="ECO:0000313" key="9">
    <source>
        <dbReference type="EMBL" id="NYG98711.1"/>
    </source>
</evidence>
<comment type="caution">
    <text evidence="9">The sequence shown here is derived from an EMBL/GenBank/DDBJ whole genome shotgun (WGS) entry which is preliminary data.</text>
</comment>
<evidence type="ECO:0000259" key="8">
    <source>
        <dbReference type="Pfam" id="PF04138"/>
    </source>
</evidence>
<name>A0A852YC02_9MICO</name>
<dbReference type="Proteomes" id="UP000553888">
    <property type="component" value="Unassembled WGS sequence"/>
</dbReference>
<dbReference type="EMBL" id="JACBZY010000001">
    <property type="protein sequence ID" value="NYG98711.1"/>
    <property type="molecule type" value="Genomic_DNA"/>
</dbReference>
<gene>
    <name evidence="9" type="ORF">BJ979_001337</name>
</gene>
<protein>
    <submittedName>
        <fullName evidence="9">Putative flippase GtrA</fullName>
    </submittedName>
</protein>
<proteinExistence type="inferred from homology"/>
<dbReference type="PANTHER" id="PTHR38459:SF1">
    <property type="entry name" value="PROPHAGE BACTOPRENOL-LINKED GLUCOSE TRANSLOCASE HOMOLOG"/>
    <property type="match status" value="1"/>
</dbReference>
<feature type="compositionally biased region" description="Low complexity" evidence="6">
    <location>
        <begin position="184"/>
        <end position="198"/>
    </location>
</feature>
<keyword evidence="5 7" id="KW-0472">Membrane</keyword>
<dbReference type="PANTHER" id="PTHR38459">
    <property type="entry name" value="PROPHAGE BACTOPRENOL-LINKED GLUCOSE TRANSLOCASE HOMOLOG"/>
    <property type="match status" value="1"/>
</dbReference>
<feature type="compositionally biased region" description="Low complexity" evidence="6">
    <location>
        <begin position="161"/>
        <end position="172"/>
    </location>
</feature>
<dbReference type="InterPro" id="IPR051401">
    <property type="entry name" value="GtrA_CellWall_Glycosyl"/>
</dbReference>
<evidence type="ECO:0000313" key="10">
    <source>
        <dbReference type="Proteomes" id="UP000553888"/>
    </source>
</evidence>
<keyword evidence="4 7" id="KW-1133">Transmembrane helix</keyword>
<evidence type="ECO:0000256" key="4">
    <source>
        <dbReference type="ARBA" id="ARBA00022989"/>
    </source>
</evidence>
<dbReference type="AlphaFoldDB" id="A0A852YC02"/>
<feature type="compositionally biased region" description="Basic residues" evidence="6">
    <location>
        <begin position="174"/>
        <end position="183"/>
    </location>
</feature>
<feature type="transmembrane region" description="Helical" evidence="7">
    <location>
        <begin position="82"/>
        <end position="102"/>
    </location>
</feature>
<feature type="transmembrane region" description="Helical" evidence="7">
    <location>
        <begin position="44"/>
        <end position="61"/>
    </location>
</feature>
<evidence type="ECO:0000256" key="6">
    <source>
        <dbReference type="SAM" id="MobiDB-lite"/>
    </source>
</evidence>
<evidence type="ECO:0000256" key="3">
    <source>
        <dbReference type="ARBA" id="ARBA00022692"/>
    </source>
</evidence>
<dbReference type="Pfam" id="PF04138">
    <property type="entry name" value="GtrA_DPMS_TM"/>
    <property type="match status" value="1"/>
</dbReference>